<keyword evidence="3" id="KW-0812">Transmembrane</keyword>
<dbReference type="InterPro" id="IPR037066">
    <property type="entry name" value="Plug_dom_sf"/>
</dbReference>
<keyword evidence="2" id="KW-0813">Transport</keyword>
<comment type="subcellular location">
    <subcellularLocation>
        <location evidence="1">Cell outer membrane</location>
        <topology evidence="1">Multi-pass membrane protein</topology>
    </subcellularLocation>
</comment>
<proteinExistence type="predicted"/>
<organism evidence="7">
    <name type="scientific">marine metagenome</name>
    <dbReference type="NCBI Taxonomy" id="408172"/>
    <lineage>
        <taxon>unclassified sequences</taxon>
        <taxon>metagenomes</taxon>
        <taxon>ecological metagenomes</taxon>
    </lineage>
</organism>
<dbReference type="InterPro" id="IPR008969">
    <property type="entry name" value="CarboxyPept-like_regulatory"/>
</dbReference>
<dbReference type="PROSITE" id="PS52016">
    <property type="entry name" value="TONB_DEPENDENT_REC_3"/>
    <property type="match status" value="1"/>
</dbReference>
<dbReference type="InterPro" id="IPR039426">
    <property type="entry name" value="TonB-dep_rcpt-like"/>
</dbReference>
<name>A0A381R6G6_9ZZZZ</name>
<dbReference type="AlphaFoldDB" id="A0A381R6G6"/>
<dbReference type="Gene3D" id="2.170.130.10">
    <property type="entry name" value="TonB-dependent receptor, plug domain"/>
    <property type="match status" value="1"/>
</dbReference>
<accession>A0A381R6G6</accession>
<evidence type="ECO:0000259" key="6">
    <source>
        <dbReference type="Pfam" id="PF07715"/>
    </source>
</evidence>
<evidence type="ECO:0000313" key="7">
    <source>
        <dbReference type="EMBL" id="SUZ86468.1"/>
    </source>
</evidence>
<keyword evidence="5" id="KW-0998">Cell outer membrane</keyword>
<dbReference type="SUPFAM" id="SSF56935">
    <property type="entry name" value="Porins"/>
    <property type="match status" value="1"/>
</dbReference>
<dbReference type="Pfam" id="PF07715">
    <property type="entry name" value="Plug"/>
    <property type="match status" value="1"/>
</dbReference>
<evidence type="ECO:0000256" key="3">
    <source>
        <dbReference type="ARBA" id="ARBA00022692"/>
    </source>
</evidence>
<evidence type="ECO:0000256" key="1">
    <source>
        <dbReference type="ARBA" id="ARBA00004571"/>
    </source>
</evidence>
<dbReference type="GO" id="GO:0009279">
    <property type="term" value="C:cell outer membrane"/>
    <property type="evidence" value="ECO:0007669"/>
    <property type="project" value="UniProtKB-SubCell"/>
</dbReference>
<keyword evidence="4" id="KW-0472">Membrane</keyword>
<evidence type="ECO:0000256" key="4">
    <source>
        <dbReference type="ARBA" id="ARBA00023136"/>
    </source>
</evidence>
<dbReference type="EMBL" id="UINC01001682">
    <property type="protein sequence ID" value="SUZ86468.1"/>
    <property type="molecule type" value="Genomic_DNA"/>
</dbReference>
<dbReference type="InterPro" id="IPR036942">
    <property type="entry name" value="Beta-barrel_TonB_sf"/>
</dbReference>
<evidence type="ECO:0000256" key="2">
    <source>
        <dbReference type="ARBA" id="ARBA00022448"/>
    </source>
</evidence>
<dbReference type="InterPro" id="IPR012910">
    <property type="entry name" value="Plug_dom"/>
</dbReference>
<evidence type="ECO:0000256" key="5">
    <source>
        <dbReference type="ARBA" id="ARBA00023237"/>
    </source>
</evidence>
<reference evidence="7" key="1">
    <citation type="submission" date="2018-05" db="EMBL/GenBank/DDBJ databases">
        <authorList>
            <person name="Lanie J.A."/>
            <person name="Ng W.-L."/>
            <person name="Kazmierczak K.M."/>
            <person name="Andrzejewski T.M."/>
            <person name="Davidsen T.M."/>
            <person name="Wayne K.J."/>
            <person name="Tettelin H."/>
            <person name="Glass J.I."/>
            <person name="Rusch D."/>
            <person name="Podicherti R."/>
            <person name="Tsui H.-C.T."/>
            <person name="Winkler M.E."/>
        </authorList>
    </citation>
    <scope>NUCLEOTIDE SEQUENCE</scope>
</reference>
<feature type="domain" description="TonB-dependent receptor plug" evidence="6">
    <location>
        <begin position="121"/>
        <end position="216"/>
    </location>
</feature>
<sequence>MRKLSKLAALFVIVSLAWGQTTGKLRGTVTSSDGTALAGANVIVDGSGMGAATDADGGYTILNVPAGKYSVTATYIGYKSTTESNVSVKVDLTTPLDFALESSAVEGEAVTIVGKRRLVEQSATNSVRSVDAEEIQNAASRSVTGMLDMQAGVTITNGQLHIRGSRAEEVAYTLDGAQITDVINTGRDISAIPEALAEIAVEAGGYGAHVGGANSGVVRQTLRTGGNEFGGNVRFEQGDYGLTDITATLGGPAGPVKFFAAVRSKHVDDHSPTYYTDFSINDGEALVSKVAGQTEDGEEIPIVFESGGKNGVQHRAQDIMQVNGTVTMDLGPINMRLSGVLDNNTYESNSLPIYYMFVDGDDGYGPSRLPKSERSLTMITARANYFLNPNFLISAGVSTMNRDYVGYDDGMGKPGDIGDALGYADSASVAAAGIDASWWAGGNTNFATPGETYISPADYYVGNAFGFKRPGDVTTGWSMNNRKTNGFDAGITYQMGDHEIRAGFDMKNYEYRRFYLGTGALYNINKAIADGKYTLADATGGSNADVTADLSNYNRGGQIGYDDYGNEINEGLDGPRQPSTTSLYVNDKYEAGDLVVSAGVRMDNFNMDDWKMKDPANPGWDETNQGVHESEFVDSDTKTSIQPRLGLAFPVTDEIVFHLQYGKFSQMPELDLPYSSTRYMHLVWGGQNYTPDPMGFDLDPVETTQYEVGMSYQFLADAAIDVTAFAKNTTGQVVIGRNTDVDIDNTYGAAFNAPYYMNGDFTTVNGFEFTLRTRRINRLMAFSSYTWSDARGINSDPNSNAGNLDQQSLSPPPLMITPLYYTNKHRGAVSLDYRFGEGDGLLSGLGVNLQYKFNSGHPYTLSDGGMGQRAADAGALLQDARSREPQEPVGQSTTPWQNYVNLKVDYTLKLGGMGVTVFAYVENLLDTKNVINVYSRSGNAYDDGFLTDPKLSTEIVAANGQTYVDLYRNINLENRQHYINDFGRDVFATPQIIRMGASVNF</sequence>
<dbReference type="Gene3D" id="2.60.40.1120">
    <property type="entry name" value="Carboxypeptidase-like, regulatory domain"/>
    <property type="match status" value="1"/>
</dbReference>
<dbReference type="Pfam" id="PF13620">
    <property type="entry name" value="CarboxypepD_reg"/>
    <property type="match status" value="1"/>
</dbReference>
<dbReference type="SUPFAM" id="SSF49464">
    <property type="entry name" value="Carboxypeptidase regulatory domain-like"/>
    <property type="match status" value="1"/>
</dbReference>
<dbReference type="Gene3D" id="2.40.170.20">
    <property type="entry name" value="TonB-dependent receptor, beta-barrel domain"/>
    <property type="match status" value="1"/>
</dbReference>
<gene>
    <name evidence="7" type="ORF">METZ01_LOCUS39322</name>
</gene>
<protein>
    <recommendedName>
        <fullName evidence="6">TonB-dependent receptor plug domain-containing protein</fullName>
    </recommendedName>
</protein>